<dbReference type="Proteomes" id="UP001189143">
    <property type="component" value="Unassembled WGS sequence"/>
</dbReference>
<gene>
    <name evidence="2" type="ORF">CNEO2_800018</name>
    <name evidence="1" type="ORF">CNEO_45333</name>
    <name evidence="3" type="ORF">CNEONATNEC25_00472</name>
</gene>
<evidence type="ECO:0000313" key="1">
    <source>
        <dbReference type="EMBL" id="CAG9711458.1"/>
    </source>
</evidence>
<dbReference type="Proteomes" id="UP000431451">
    <property type="component" value="Unassembled WGS sequence"/>
</dbReference>
<reference evidence="3 4" key="1">
    <citation type="submission" date="2018-06" db="EMBL/GenBank/DDBJ databases">
        <authorList>
            <consortium name="IHU Genomes"/>
        </authorList>
    </citation>
    <scope>NUCLEOTIDE SEQUENCE [LARGE SCALE GENOMIC DNA]</scope>
    <source>
        <strain evidence="3 4">NEC25</strain>
    </source>
</reference>
<dbReference type="EMBL" id="UWJD01000001">
    <property type="protein sequence ID" value="VCT82885.1"/>
    <property type="molecule type" value="Genomic_DNA"/>
</dbReference>
<reference evidence="2" key="3">
    <citation type="submission" date="2022-10" db="EMBL/GenBank/DDBJ databases">
        <authorList>
            <person name="Aires J."/>
            <person name="Mesa V."/>
        </authorList>
    </citation>
    <scope>NUCLEOTIDE SEQUENCE</scope>
    <source>
        <strain evidence="2">Clostridium neonatale JD116</strain>
    </source>
</reference>
<protein>
    <recommendedName>
        <fullName evidence="5">Spore coat protein</fullName>
    </recommendedName>
</protein>
<dbReference type="PANTHER" id="PTHR39179:SF1">
    <property type="entry name" value="SPORE COAT PROTEIN I"/>
    <property type="match status" value="1"/>
</dbReference>
<dbReference type="PANTHER" id="PTHR39179">
    <property type="entry name" value="SPORE COAT PROTEIN I"/>
    <property type="match status" value="1"/>
</dbReference>
<name>A0A650LQQ8_9CLOT</name>
<evidence type="ECO:0008006" key="5">
    <source>
        <dbReference type="Google" id="ProtNLM"/>
    </source>
</evidence>
<dbReference type="Proteomes" id="UP000789738">
    <property type="component" value="Unassembled WGS sequence"/>
</dbReference>
<sequence length="268" mass="31927">MILKTGKSLLILTLKEEIKIDVIMITENLNKENVNVTNKYFSHKKDFNIKDIKGQINLIIDIHKILMKCEFDGLSRIESKIGREVEGYKVQLKRIKRDYNELIMKTNKNDIDKFLIFEGKNMINQASVALDKIYDDNYLSIINRSMNRKEICLGRVDDGNLRKENEQLEIGSLKGISYNLIEEDLYKYIKKIQKKNLYIDENEVIDLFVRASHLAYGSINYLKGLCIYPRDFLKNWERYRQAKSNKTYEEYSIEFEKIMKYEFRDIRK</sequence>
<reference evidence="1" key="2">
    <citation type="submission" date="2021-10" db="EMBL/GenBank/DDBJ databases">
        <authorList>
            <person name="Mesa V."/>
        </authorList>
    </citation>
    <scope>NUCLEOTIDE SEQUENCE</scope>
    <source>
        <strain evidence="1">CC3_PB</strain>
    </source>
</reference>
<dbReference type="Gene3D" id="3.90.1200.10">
    <property type="match status" value="1"/>
</dbReference>
<dbReference type="AlphaFoldDB" id="A0A650LQQ8"/>
<organism evidence="3 4">
    <name type="scientific">Clostridium neonatale</name>
    <dbReference type="NCBI Taxonomy" id="137838"/>
    <lineage>
        <taxon>Bacteria</taxon>
        <taxon>Bacillati</taxon>
        <taxon>Bacillota</taxon>
        <taxon>Clostridia</taxon>
        <taxon>Eubacteriales</taxon>
        <taxon>Clostridiaceae</taxon>
        <taxon>Clostridium</taxon>
    </lineage>
</organism>
<evidence type="ECO:0000313" key="4">
    <source>
        <dbReference type="Proteomes" id="UP000431451"/>
    </source>
</evidence>
<dbReference type="EMBL" id="CAKJVE010000004">
    <property type="protein sequence ID" value="CAG9711458.1"/>
    <property type="molecule type" value="Genomic_DNA"/>
</dbReference>
<dbReference type="GO" id="GO:0042601">
    <property type="term" value="C:endospore-forming forespore"/>
    <property type="evidence" value="ECO:0007669"/>
    <property type="project" value="TreeGrafter"/>
</dbReference>
<evidence type="ECO:0000313" key="2">
    <source>
        <dbReference type="EMBL" id="CAI3688544.1"/>
    </source>
</evidence>
<evidence type="ECO:0000313" key="3">
    <source>
        <dbReference type="EMBL" id="VCT82885.1"/>
    </source>
</evidence>
<accession>A0A650LQQ8</accession>
<dbReference type="InterPro" id="IPR047175">
    <property type="entry name" value="CotS-like"/>
</dbReference>
<proteinExistence type="predicted"/>
<dbReference type="EMBL" id="CAMTCP010000282">
    <property type="protein sequence ID" value="CAI3688544.1"/>
    <property type="molecule type" value="Genomic_DNA"/>
</dbReference>